<proteinExistence type="predicted"/>
<accession>A0ABQ5ERV4</accession>
<evidence type="ECO:0000313" key="3">
    <source>
        <dbReference type="Proteomes" id="UP001151760"/>
    </source>
</evidence>
<gene>
    <name evidence="2" type="ORF">Tco_0988424</name>
</gene>
<sequence>MASLKGSQKEGAGPEETRERPAPTDGVAVASTSIMDHGNEKIGEVLMVFFADGSCLFAAGNGSEGVSVVIGVGADGYMNVLVYFSDATGC</sequence>
<organism evidence="2 3">
    <name type="scientific">Tanacetum coccineum</name>
    <dbReference type="NCBI Taxonomy" id="301880"/>
    <lineage>
        <taxon>Eukaryota</taxon>
        <taxon>Viridiplantae</taxon>
        <taxon>Streptophyta</taxon>
        <taxon>Embryophyta</taxon>
        <taxon>Tracheophyta</taxon>
        <taxon>Spermatophyta</taxon>
        <taxon>Magnoliopsida</taxon>
        <taxon>eudicotyledons</taxon>
        <taxon>Gunneridae</taxon>
        <taxon>Pentapetalae</taxon>
        <taxon>asterids</taxon>
        <taxon>campanulids</taxon>
        <taxon>Asterales</taxon>
        <taxon>Asteraceae</taxon>
        <taxon>Asteroideae</taxon>
        <taxon>Anthemideae</taxon>
        <taxon>Anthemidinae</taxon>
        <taxon>Tanacetum</taxon>
    </lineage>
</organism>
<reference evidence="2" key="2">
    <citation type="submission" date="2022-01" db="EMBL/GenBank/DDBJ databases">
        <authorList>
            <person name="Yamashiro T."/>
            <person name="Shiraishi A."/>
            <person name="Satake H."/>
            <person name="Nakayama K."/>
        </authorList>
    </citation>
    <scope>NUCLEOTIDE SEQUENCE</scope>
</reference>
<evidence type="ECO:0000256" key="1">
    <source>
        <dbReference type="SAM" id="MobiDB-lite"/>
    </source>
</evidence>
<keyword evidence="3" id="KW-1185">Reference proteome</keyword>
<reference evidence="2" key="1">
    <citation type="journal article" date="2022" name="Int. J. Mol. Sci.">
        <title>Draft Genome of Tanacetum Coccineum: Genomic Comparison of Closely Related Tanacetum-Family Plants.</title>
        <authorList>
            <person name="Yamashiro T."/>
            <person name="Shiraishi A."/>
            <person name="Nakayama K."/>
            <person name="Satake H."/>
        </authorList>
    </citation>
    <scope>NUCLEOTIDE SEQUENCE</scope>
</reference>
<dbReference type="EMBL" id="BQNB010016581">
    <property type="protein sequence ID" value="GJT53370.1"/>
    <property type="molecule type" value="Genomic_DNA"/>
</dbReference>
<feature type="region of interest" description="Disordered" evidence="1">
    <location>
        <begin position="1"/>
        <end position="30"/>
    </location>
</feature>
<dbReference type="Proteomes" id="UP001151760">
    <property type="component" value="Unassembled WGS sequence"/>
</dbReference>
<protein>
    <submittedName>
        <fullName evidence="2">Uncharacterized protein</fullName>
    </submittedName>
</protein>
<comment type="caution">
    <text evidence="2">The sequence shown here is derived from an EMBL/GenBank/DDBJ whole genome shotgun (WGS) entry which is preliminary data.</text>
</comment>
<name>A0ABQ5ERV4_9ASTR</name>
<evidence type="ECO:0000313" key="2">
    <source>
        <dbReference type="EMBL" id="GJT53370.1"/>
    </source>
</evidence>